<dbReference type="PANTHER" id="PTHR37307">
    <property type="entry name" value="CELL DIVISION PROTEIN WHIA-RELATED"/>
    <property type="match status" value="1"/>
</dbReference>
<dbReference type="NCBIfam" id="TIGR00647">
    <property type="entry name" value="DNA_bind_WhiA"/>
    <property type="match status" value="1"/>
</dbReference>
<evidence type="ECO:0000256" key="1">
    <source>
        <dbReference type="ARBA" id="ARBA00022618"/>
    </source>
</evidence>
<sequence length="289" mass="34257">MDKTNENISFSKQIKLEVLENQKLPKYIKSFLNGFILSNAKVENQTYIINIKYQPIRDYIISFLQKLRISFEHKNTIIKINMDNFKIKEQIDHPSNFFAGVFCGGGNLSTKNSTSYHLEISSYYIVNLQFMIEKLNQYNFNFSIIKRRQRYIAYIKKTELLVDFLAAIEAKNAYFELQDIKIKRDIENSINRVNNIDFSNLTRVAQSSINHIKLINYMFENNLEKYFNQEQLVFFRLKSEFPELTLNEIKAILQSEHNIFITKGGLNHWIIKLKKVIKQHLNETKDIVE</sequence>
<dbReference type="Proteomes" id="UP001344817">
    <property type="component" value="Unassembled WGS sequence"/>
</dbReference>
<dbReference type="Gene3D" id="3.10.28.10">
    <property type="entry name" value="Homing endonucleases"/>
    <property type="match status" value="1"/>
</dbReference>
<evidence type="ECO:0000256" key="3">
    <source>
        <dbReference type="ARBA" id="ARBA00023306"/>
    </source>
</evidence>
<comment type="caution">
    <text evidence="6">The sequence shown here is derived from an EMBL/GenBank/DDBJ whole genome shotgun (WGS) entry which is preliminary data.</text>
</comment>
<dbReference type="PANTHER" id="PTHR37307:SF1">
    <property type="entry name" value="CELL DIVISION PROTEIN WHIA-RELATED"/>
    <property type="match status" value="1"/>
</dbReference>
<dbReference type="EMBL" id="JAZDWZ010000002">
    <property type="protein sequence ID" value="MEE3928153.1"/>
    <property type="molecule type" value="Genomic_DNA"/>
</dbReference>
<keyword evidence="7" id="KW-1185">Reference proteome</keyword>
<dbReference type="RefSeq" id="WP_330500565.1">
    <property type="nucleotide sequence ID" value="NZ_JAZDWZ010000002.1"/>
</dbReference>
<accession>A0ABU7MLU6</accession>
<name>A0ABU7MLU6_9BACT</name>
<dbReference type="Pfam" id="PF14527">
    <property type="entry name" value="LAGLIDADG_WhiA"/>
    <property type="match status" value="1"/>
</dbReference>
<dbReference type="InterPro" id="IPR023054">
    <property type="entry name" value="Sporulation_regulator_WhiA_C"/>
</dbReference>
<keyword evidence="3" id="KW-0131">Cell cycle</keyword>
<keyword evidence="1" id="KW-0132">Cell division</keyword>
<proteinExistence type="predicted"/>
<dbReference type="InterPro" id="IPR027434">
    <property type="entry name" value="Homing_endonucl"/>
</dbReference>
<evidence type="ECO:0000259" key="4">
    <source>
        <dbReference type="Pfam" id="PF02650"/>
    </source>
</evidence>
<dbReference type="Pfam" id="PF02650">
    <property type="entry name" value="HTH_WhiA"/>
    <property type="match status" value="1"/>
</dbReference>
<dbReference type="GO" id="GO:0003677">
    <property type="term" value="F:DNA binding"/>
    <property type="evidence" value="ECO:0007669"/>
    <property type="project" value="UniProtKB-KW"/>
</dbReference>
<organism evidence="6 7">
    <name type="scientific">Mycoplasmopsis ciconiae</name>
    <dbReference type="NCBI Taxonomy" id="561067"/>
    <lineage>
        <taxon>Bacteria</taxon>
        <taxon>Bacillati</taxon>
        <taxon>Mycoplasmatota</taxon>
        <taxon>Mycoplasmoidales</taxon>
        <taxon>Metamycoplasmataceae</taxon>
        <taxon>Mycoplasmopsis</taxon>
    </lineage>
</organism>
<dbReference type="InterPro" id="IPR003802">
    <property type="entry name" value="Sporulation_regulator_WhiA"/>
</dbReference>
<keyword evidence="2 6" id="KW-0238">DNA-binding</keyword>
<evidence type="ECO:0000256" key="2">
    <source>
        <dbReference type="ARBA" id="ARBA00023125"/>
    </source>
</evidence>
<evidence type="ECO:0000313" key="6">
    <source>
        <dbReference type="EMBL" id="MEE3928153.1"/>
    </source>
</evidence>
<dbReference type="SUPFAM" id="SSF55608">
    <property type="entry name" value="Homing endonucleases"/>
    <property type="match status" value="1"/>
</dbReference>
<protein>
    <submittedName>
        <fullName evidence="6">DNA-binding protein WhiA</fullName>
    </submittedName>
</protein>
<gene>
    <name evidence="6" type="primary">whiA</name>
    <name evidence="6" type="ORF">V2E24_00995</name>
</gene>
<evidence type="ECO:0000259" key="5">
    <source>
        <dbReference type="Pfam" id="PF14527"/>
    </source>
</evidence>
<reference evidence="6" key="1">
    <citation type="submission" date="2024-01" db="EMBL/GenBank/DDBJ databases">
        <title>Genome sequence of Mycoplasma ciconiae type strain DSM 25251.</title>
        <authorList>
            <person name="Spergser J."/>
        </authorList>
    </citation>
    <scope>NUCLEOTIDE SEQUENCE [LARGE SCALE GENOMIC DNA]</scope>
    <source>
        <strain evidence="6">DSM 25251</strain>
    </source>
</reference>
<dbReference type="InterPro" id="IPR039518">
    <property type="entry name" value="WhiA_LAGLIDADG_dom"/>
</dbReference>
<evidence type="ECO:0000313" key="7">
    <source>
        <dbReference type="Proteomes" id="UP001344817"/>
    </source>
</evidence>
<feature type="domain" description="WhiA LAGLIDADG-like" evidence="5">
    <location>
        <begin position="96"/>
        <end position="186"/>
    </location>
</feature>
<feature type="domain" description="Sporulation regulator WhiA C-terminal" evidence="4">
    <location>
        <begin position="190"/>
        <end position="276"/>
    </location>
</feature>